<dbReference type="Gene3D" id="1.10.238.10">
    <property type="entry name" value="EF-hand"/>
    <property type="match status" value="1"/>
</dbReference>
<protein>
    <submittedName>
        <fullName evidence="5">Calcineurin b</fullName>
    </submittedName>
</protein>
<sequence length="214" mass="25090">MGSCCPKSKKESKSYHEKLIDDSSDNEEFKKKKTEKESAKYGEKLTEEEIEKLQKQSNFSKEEIESLYEYYKNISASIVDDDVIDNEEFEEALGLSGSAFAKRLFEGTIEERIQFSFQVYDLDGNGQIDEKELFTLLKSCLSDQFRVNLSDEDLRKMVKVTFEEVDTDKSGEIDFEEYMVYARKNPKIMDNLKIDLPFLKMKDEEEEEEDEEQK</sequence>
<feature type="compositionally biased region" description="Basic and acidic residues" evidence="3">
    <location>
        <begin position="8"/>
        <end position="41"/>
    </location>
</feature>
<organism evidence="5 6">
    <name type="scientific">Anaeramoeba flamelloides</name>
    <dbReference type="NCBI Taxonomy" id="1746091"/>
    <lineage>
        <taxon>Eukaryota</taxon>
        <taxon>Metamonada</taxon>
        <taxon>Anaeramoebidae</taxon>
        <taxon>Anaeramoeba</taxon>
    </lineage>
</organism>
<evidence type="ECO:0000256" key="2">
    <source>
        <dbReference type="ARBA" id="ARBA00022837"/>
    </source>
</evidence>
<dbReference type="EMBL" id="JAOAOG010000131">
    <property type="protein sequence ID" value="KAJ6246773.1"/>
    <property type="molecule type" value="Genomic_DNA"/>
</dbReference>
<dbReference type="InterPro" id="IPR018247">
    <property type="entry name" value="EF_Hand_1_Ca_BS"/>
</dbReference>
<evidence type="ECO:0000313" key="5">
    <source>
        <dbReference type="EMBL" id="KAJ6246773.1"/>
    </source>
</evidence>
<proteinExistence type="predicted"/>
<name>A0ABQ8YQ86_9EUKA</name>
<keyword evidence="2" id="KW-0106">Calcium</keyword>
<evidence type="ECO:0000256" key="3">
    <source>
        <dbReference type="SAM" id="MobiDB-lite"/>
    </source>
</evidence>
<dbReference type="InterPro" id="IPR002048">
    <property type="entry name" value="EF_hand_dom"/>
</dbReference>
<dbReference type="CDD" id="cd00051">
    <property type="entry name" value="EFh"/>
    <property type="match status" value="1"/>
</dbReference>
<accession>A0ABQ8YQ86</accession>
<dbReference type="Pfam" id="PF13499">
    <property type="entry name" value="EF-hand_7"/>
    <property type="match status" value="1"/>
</dbReference>
<evidence type="ECO:0000256" key="1">
    <source>
        <dbReference type="ARBA" id="ARBA00022737"/>
    </source>
</evidence>
<dbReference type="SMART" id="SM00054">
    <property type="entry name" value="EFh"/>
    <property type="match status" value="2"/>
</dbReference>
<dbReference type="InterPro" id="IPR045198">
    <property type="entry name" value="CNBL1-10"/>
</dbReference>
<dbReference type="InterPro" id="IPR011992">
    <property type="entry name" value="EF-hand-dom_pair"/>
</dbReference>
<dbReference type="PROSITE" id="PS00018">
    <property type="entry name" value="EF_HAND_1"/>
    <property type="match status" value="2"/>
</dbReference>
<dbReference type="Proteomes" id="UP001150062">
    <property type="component" value="Unassembled WGS sequence"/>
</dbReference>
<comment type="caution">
    <text evidence="5">The sequence shown here is derived from an EMBL/GenBank/DDBJ whole genome shotgun (WGS) entry which is preliminary data.</text>
</comment>
<feature type="domain" description="EF-hand" evidence="4">
    <location>
        <begin position="153"/>
        <end position="188"/>
    </location>
</feature>
<dbReference type="PANTHER" id="PTHR23056">
    <property type="entry name" value="CALCINEURIN B"/>
    <property type="match status" value="1"/>
</dbReference>
<feature type="domain" description="EF-hand" evidence="4">
    <location>
        <begin position="108"/>
        <end position="143"/>
    </location>
</feature>
<keyword evidence="6" id="KW-1185">Reference proteome</keyword>
<evidence type="ECO:0000313" key="6">
    <source>
        <dbReference type="Proteomes" id="UP001150062"/>
    </source>
</evidence>
<dbReference type="PROSITE" id="PS50222">
    <property type="entry name" value="EF_HAND_2"/>
    <property type="match status" value="2"/>
</dbReference>
<dbReference type="PANTHER" id="PTHR23056:SF110">
    <property type="entry name" value="CALMODULIN"/>
    <property type="match status" value="1"/>
</dbReference>
<evidence type="ECO:0000259" key="4">
    <source>
        <dbReference type="PROSITE" id="PS50222"/>
    </source>
</evidence>
<keyword evidence="1" id="KW-0677">Repeat</keyword>
<dbReference type="SUPFAM" id="SSF47473">
    <property type="entry name" value="EF-hand"/>
    <property type="match status" value="1"/>
</dbReference>
<reference evidence="5" key="1">
    <citation type="submission" date="2022-08" db="EMBL/GenBank/DDBJ databases">
        <title>Novel sulfate-reducing endosymbionts in the free-living metamonad Anaeramoeba.</title>
        <authorList>
            <person name="Jerlstrom-Hultqvist J."/>
            <person name="Cepicka I."/>
            <person name="Gallot-Lavallee L."/>
            <person name="Salas-Leiva D."/>
            <person name="Curtis B.A."/>
            <person name="Zahonova K."/>
            <person name="Pipaliya S."/>
            <person name="Dacks J."/>
            <person name="Roger A.J."/>
        </authorList>
    </citation>
    <scope>NUCLEOTIDE SEQUENCE</scope>
    <source>
        <strain evidence="5">Schooner1</strain>
    </source>
</reference>
<gene>
    <name evidence="5" type="ORF">M0813_02026</name>
</gene>
<feature type="region of interest" description="Disordered" evidence="3">
    <location>
        <begin position="1"/>
        <end position="41"/>
    </location>
</feature>